<proteinExistence type="inferred from homology"/>
<keyword evidence="7" id="KW-0464">Manganese</keyword>
<evidence type="ECO:0000256" key="2">
    <source>
        <dbReference type="ARBA" id="ARBA00008294"/>
    </source>
</evidence>
<dbReference type="GO" id="GO:0005506">
    <property type="term" value="F:iron ion binding"/>
    <property type="evidence" value="ECO:0007669"/>
    <property type="project" value="InterPro"/>
</dbReference>
<gene>
    <name evidence="13" type="primary">LOC105227342</name>
</gene>
<keyword evidence="6" id="KW-0106">Calcium</keyword>
<name>A0A6J0RHU2_BACDO</name>
<dbReference type="Pfam" id="PF00149">
    <property type="entry name" value="Metallophos"/>
    <property type="match status" value="1"/>
</dbReference>
<keyword evidence="3" id="KW-0479">Metal-binding</keyword>
<dbReference type="Gene3D" id="3.60.21.10">
    <property type="match status" value="1"/>
</dbReference>
<dbReference type="PROSITE" id="PS00018">
    <property type="entry name" value="EF_HAND_1"/>
    <property type="match status" value="2"/>
</dbReference>
<evidence type="ECO:0000313" key="12">
    <source>
        <dbReference type="Proteomes" id="UP001652620"/>
    </source>
</evidence>
<dbReference type="Gene3D" id="1.10.238.10">
    <property type="entry name" value="EF-hand"/>
    <property type="match status" value="1"/>
</dbReference>
<dbReference type="Proteomes" id="UP001652620">
    <property type="component" value="Chromosome 5"/>
</dbReference>
<feature type="domain" description="EF-hand" evidence="11">
    <location>
        <begin position="649"/>
        <end position="684"/>
    </location>
</feature>
<keyword evidence="12" id="KW-1185">Reference proteome</keyword>
<evidence type="ECO:0000256" key="3">
    <source>
        <dbReference type="ARBA" id="ARBA00022723"/>
    </source>
</evidence>
<dbReference type="SMART" id="SM00054">
    <property type="entry name" value="EFh"/>
    <property type="match status" value="2"/>
</dbReference>
<keyword evidence="4" id="KW-0677">Repeat</keyword>
<comment type="similarity">
    <text evidence="2 10">Belongs to the PPP phosphatase family.</text>
</comment>
<dbReference type="PROSITE" id="PS50222">
    <property type="entry name" value="EF_HAND_2"/>
    <property type="match status" value="2"/>
</dbReference>
<dbReference type="PROSITE" id="PS00125">
    <property type="entry name" value="SER_THR_PHOSPHATASE"/>
    <property type="match status" value="1"/>
</dbReference>
<dbReference type="GO" id="GO:0030145">
    <property type="term" value="F:manganese ion binding"/>
    <property type="evidence" value="ECO:0007669"/>
    <property type="project" value="InterPro"/>
</dbReference>
<comment type="catalytic activity">
    <reaction evidence="9 10">
        <text>O-phospho-L-threonyl-[protein] + H2O = L-threonyl-[protein] + phosphate</text>
        <dbReference type="Rhea" id="RHEA:47004"/>
        <dbReference type="Rhea" id="RHEA-COMP:11060"/>
        <dbReference type="Rhea" id="RHEA-COMP:11605"/>
        <dbReference type="ChEBI" id="CHEBI:15377"/>
        <dbReference type="ChEBI" id="CHEBI:30013"/>
        <dbReference type="ChEBI" id="CHEBI:43474"/>
        <dbReference type="ChEBI" id="CHEBI:61977"/>
        <dbReference type="EC" id="3.1.3.16"/>
    </reaction>
</comment>
<dbReference type="Pfam" id="PF13499">
    <property type="entry name" value="EF-hand_7"/>
    <property type="match status" value="1"/>
</dbReference>
<feature type="domain" description="EF-hand" evidence="11">
    <location>
        <begin position="689"/>
        <end position="724"/>
    </location>
</feature>
<dbReference type="GeneID" id="105227342"/>
<dbReference type="PROSITE" id="PS50096">
    <property type="entry name" value="IQ"/>
    <property type="match status" value="1"/>
</dbReference>
<evidence type="ECO:0000313" key="13">
    <source>
        <dbReference type="RefSeq" id="XP_019846277.2"/>
    </source>
</evidence>
<dbReference type="CDD" id="cd00051">
    <property type="entry name" value="EFh"/>
    <property type="match status" value="1"/>
</dbReference>
<dbReference type="InterPro" id="IPR012008">
    <property type="entry name" value="Ser/Thr-Pase_EF-hand_contain"/>
</dbReference>
<dbReference type="PRINTS" id="PR00114">
    <property type="entry name" value="STPHPHTASE"/>
</dbReference>
<dbReference type="InterPro" id="IPR002048">
    <property type="entry name" value="EF_hand_dom"/>
</dbReference>
<protein>
    <recommendedName>
        <fullName evidence="10">Serine/threonine-protein phosphatase</fullName>
        <ecNumber evidence="10">3.1.3.16</ecNumber>
    </recommendedName>
</protein>
<dbReference type="InterPro" id="IPR051134">
    <property type="entry name" value="PPP_phosphatase"/>
</dbReference>
<dbReference type="GO" id="GO:0005509">
    <property type="term" value="F:calcium ion binding"/>
    <property type="evidence" value="ECO:0007669"/>
    <property type="project" value="InterPro"/>
</dbReference>
<dbReference type="SMART" id="SM00015">
    <property type="entry name" value="IQ"/>
    <property type="match status" value="1"/>
</dbReference>
<evidence type="ECO:0000256" key="9">
    <source>
        <dbReference type="ARBA" id="ARBA00048336"/>
    </source>
</evidence>
<dbReference type="InterPro" id="IPR011992">
    <property type="entry name" value="EF-hand-dom_pair"/>
</dbReference>
<evidence type="ECO:0000256" key="7">
    <source>
        <dbReference type="ARBA" id="ARBA00023211"/>
    </source>
</evidence>
<dbReference type="CDD" id="cd23767">
    <property type="entry name" value="IQCD"/>
    <property type="match status" value="1"/>
</dbReference>
<dbReference type="InterPro" id="IPR006186">
    <property type="entry name" value="Ser/Thr-sp_prot-phosphatase"/>
</dbReference>
<evidence type="ECO:0000259" key="11">
    <source>
        <dbReference type="PROSITE" id="PS50222"/>
    </source>
</evidence>
<evidence type="ECO:0000256" key="8">
    <source>
        <dbReference type="ARBA" id="ARBA00047761"/>
    </source>
</evidence>
<evidence type="ECO:0000256" key="6">
    <source>
        <dbReference type="ARBA" id="ARBA00022837"/>
    </source>
</evidence>
<dbReference type="GO" id="GO:0050906">
    <property type="term" value="P:detection of stimulus involved in sensory perception"/>
    <property type="evidence" value="ECO:0007669"/>
    <property type="project" value="InterPro"/>
</dbReference>
<evidence type="ECO:0000256" key="10">
    <source>
        <dbReference type="RuleBase" id="RU004273"/>
    </source>
</evidence>
<sequence length="782" mass="89560">MLRSCVCLGRGAKRRSSSLEDTSSCRSSEIERVAKRMETMTVYTKTTTTSKTTTTTTSKLQQQQQQQQQLLQQSNDGGRSTTSSLLQFFQSKTWYRHWRKTERSMSMSKTERTLRAALLIQRWYRRYRARMEVRRRYTWTIFTNLEYAGENDQVELYNFFNALLTHIPEAAAAQRPSLQRDSEVSLASDVYFDESDFNEDGEYRSDKNYDGPHLKFPLIKKDVVTLIDVFRKKKSDRLLAKYVGGILKEAAFKLKRLPNLNQASTAISKQVTVIGDLHGKLDDLLVIFYKNGLPSVENPYVFNGDFVDRGKKGLEVFLLLLVCFLAFPGAVHLNRGNHEDSVMNARYGFIREVQQKYRRNADKLMIMIEEVYRWLPLGTIVNNRVLIVHGGISDTTDLDMIKSIDRGKYVSILRPPIEMAGEDGIDKVEWKQIFDIMWSDPQITDGCKPNALRGAGTYFGPDVTKQFLEKYKLKFLVRSHECKPDGHEFTHNKQVITIFSASNYYAVGSNKGAYLKFGPQLDTQFVQYISAASKTARLSFQQRISIVEASALRELGARLRDRRVQLEEEFSKLDPKNTGGVTVAQWSDIMERVTQMSLPWRLMRDRLAPPFSPDEPNIVNYLLTLELLETDVIVEEAEASTSVTDALYKNKSSLEAIFHILDKDHSGQISLDEFGDAVDLLRKYMPSAGSKKELMNMCQMMDINKDGFVDLNEFLEAFRLCDQARKAPQPTKPKMARRKSLSDSLRVAELAEQLSVQKFADTETDIDPRDHVSVILSEKPKI</sequence>
<dbReference type="PANTHER" id="PTHR45668:SF3">
    <property type="entry name" value="SERINE_THREONINE-PROTEIN PHOSPHATASE RDGC"/>
    <property type="match status" value="1"/>
</dbReference>
<reference evidence="13" key="1">
    <citation type="submission" date="2025-08" db="UniProtKB">
        <authorList>
            <consortium name="RefSeq"/>
        </authorList>
    </citation>
    <scope>IDENTIFICATION</scope>
    <source>
        <tissue evidence="13">Adult</tissue>
    </source>
</reference>
<dbReference type="SUPFAM" id="SSF47473">
    <property type="entry name" value="EF-hand"/>
    <property type="match status" value="1"/>
</dbReference>
<dbReference type="GO" id="GO:0004722">
    <property type="term" value="F:protein serine/threonine phosphatase activity"/>
    <property type="evidence" value="ECO:0007669"/>
    <property type="project" value="UniProtKB-EC"/>
</dbReference>
<dbReference type="RefSeq" id="XP_019846277.2">
    <property type="nucleotide sequence ID" value="XM_019990718.3"/>
</dbReference>
<accession>A0A6J0RHU2</accession>
<evidence type="ECO:0000256" key="1">
    <source>
        <dbReference type="ARBA" id="ARBA00001936"/>
    </source>
</evidence>
<dbReference type="InterPro" id="IPR004843">
    <property type="entry name" value="Calcineurin-like_PHP"/>
</dbReference>
<dbReference type="AlphaFoldDB" id="A0A6J0RHU2"/>
<comment type="cofactor">
    <cofactor evidence="1">
        <name>Mn(2+)</name>
        <dbReference type="ChEBI" id="CHEBI:29035"/>
    </cofactor>
</comment>
<dbReference type="InterPro" id="IPR018247">
    <property type="entry name" value="EF_Hand_1_Ca_BS"/>
</dbReference>
<dbReference type="InterPro" id="IPR029052">
    <property type="entry name" value="Metallo-depent_PP-like"/>
</dbReference>
<organism evidence="12 13">
    <name type="scientific">Bactrocera dorsalis</name>
    <name type="common">Oriental fruit fly</name>
    <name type="synonym">Dacus dorsalis</name>
    <dbReference type="NCBI Taxonomy" id="27457"/>
    <lineage>
        <taxon>Eukaryota</taxon>
        <taxon>Metazoa</taxon>
        <taxon>Ecdysozoa</taxon>
        <taxon>Arthropoda</taxon>
        <taxon>Hexapoda</taxon>
        <taxon>Insecta</taxon>
        <taxon>Pterygota</taxon>
        <taxon>Neoptera</taxon>
        <taxon>Endopterygota</taxon>
        <taxon>Diptera</taxon>
        <taxon>Brachycera</taxon>
        <taxon>Muscomorpha</taxon>
        <taxon>Tephritoidea</taxon>
        <taxon>Tephritidae</taxon>
        <taxon>Bactrocera</taxon>
        <taxon>Bactrocera</taxon>
    </lineage>
</organism>
<dbReference type="PIRSF" id="PIRSF000912">
    <property type="entry name" value="PPEF"/>
    <property type="match status" value="1"/>
</dbReference>
<dbReference type="OrthoDB" id="442428at2759"/>
<dbReference type="PANTHER" id="PTHR45668">
    <property type="entry name" value="SERINE/THREONINE-PROTEIN PHOSPHATASE 5-RELATED"/>
    <property type="match status" value="1"/>
</dbReference>
<evidence type="ECO:0000256" key="5">
    <source>
        <dbReference type="ARBA" id="ARBA00022801"/>
    </source>
</evidence>
<dbReference type="InterPro" id="IPR000048">
    <property type="entry name" value="IQ_motif_EF-hand-BS"/>
</dbReference>
<keyword evidence="5 10" id="KW-0378">Hydrolase</keyword>
<dbReference type="SUPFAM" id="SSF56300">
    <property type="entry name" value="Metallo-dependent phosphatases"/>
    <property type="match status" value="1"/>
</dbReference>
<dbReference type="EC" id="3.1.3.16" evidence="10"/>
<comment type="catalytic activity">
    <reaction evidence="8">
        <text>O-phospho-L-seryl-[protein] + H2O = L-seryl-[protein] + phosphate</text>
        <dbReference type="Rhea" id="RHEA:20629"/>
        <dbReference type="Rhea" id="RHEA-COMP:9863"/>
        <dbReference type="Rhea" id="RHEA-COMP:11604"/>
        <dbReference type="ChEBI" id="CHEBI:15377"/>
        <dbReference type="ChEBI" id="CHEBI:29999"/>
        <dbReference type="ChEBI" id="CHEBI:43474"/>
        <dbReference type="ChEBI" id="CHEBI:83421"/>
        <dbReference type="EC" id="3.1.3.16"/>
    </reaction>
</comment>
<evidence type="ECO:0000256" key="4">
    <source>
        <dbReference type="ARBA" id="ARBA00022737"/>
    </source>
</evidence>
<dbReference type="SMART" id="SM00156">
    <property type="entry name" value="PP2Ac"/>
    <property type="match status" value="1"/>
</dbReference>